<dbReference type="AlphaFoldDB" id="A0AAW1LXP7"/>
<gene>
    <name evidence="4" type="ORF">RND81_03G006200</name>
</gene>
<evidence type="ECO:0000313" key="5">
    <source>
        <dbReference type="Proteomes" id="UP001443914"/>
    </source>
</evidence>
<dbReference type="GO" id="GO:0046983">
    <property type="term" value="F:protein dimerization activity"/>
    <property type="evidence" value="ECO:0007669"/>
    <property type="project" value="InterPro"/>
</dbReference>
<feature type="domain" description="DUF4371" evidence="3">
    <location>
        <begin position="259"/>
        <end position="302"/>
    </location>
</feature>
<evidence type="ECO:0000313" key="4">
    <source>
        <dbReference type="EMBL" id="KAK9740034.1"/>
    </source>
</evidence>
<dbReference type="InterPro" id="IPR008906">
    <property type="entry name" value="HATC_C_dom"/>
</dbReference>
<accession>A0AAW1LXP7</accession>
<feature type="domain" description="DUF4371" evidence="3">
    <location>
        <begin position="303"/>
        <end position="380"/>
    </location>
</feature>
<proteinExistence type="predicted"/>
<evidence type="ECO:0000256" key="1">
    <source>
        <dbReference type="SAM" id="MobiDB-lite"/>
    </source>
</evidence>
<keyword evidence="5" id="KW-1185">Reference proteome</keyword>
<feature type="domain" description="HAT C-terminal dimerisation" evidence="2">
    <location>
        <begin position="721"/>
        <end position="780"/>
    </location>
</feature>
<dbReference type="Proteomes" id="UP001443914">
    <property type="component" value="Unassembled WGS sequence"/>
</dbReference>
<name>A0AAW1LXP7_SAPOF</name>
<dbReference type="SUPFAM" id="SSF53098">
    <property type="entry name" value="Ribonuclease H-like"/>
    <property type="match status" value="1"/>
</dbReference>
<dbReference type="InterPro" id="IPR012337">
    <property type="entry name" value="RNaseH-like_sf"/>
</dbReference>
<dbReference type="Pfam" id="PF14291">
    <property type="entry name" value="DUF4371"/>
    <property type="match status" value="2"/>
</dbReference>
<feature type="region of interest" description="Disordered" evidence="1">
    <location>
        <begin position="154"/>
        <end position="227"/>
    </location>
</feature>
<dbReference type="EMBL" id="JBDFQZ010000003">
    <property type="protein sequence ID" value="KAK9740034.1"/>
    <property type="molecule type" value="Genomic_DNA"/>
</dbReference>
<reference evidence="4" key="1">
    <citation type="submission" date="2024-03" db="EMBL/GenBank/DDBJ databases">
        <title>WGS assembly of Saponaria officinalis var. Norfolk2.</title>
        <authorList>
            <person name="Jenkins J."/>
            <person name="Shu S."/>
            <person name="Grimwood J."/>
            <person name="Barry K."/>
            <person name="Goodstein D."/>
            <person name="Schmutz J."/>
            <person name="Leebens-Mack J."/>
            <person name="Osbourn A."/>
        </authorList>
    </citation>
    <scope>NUCLEOTIDE SEQUENCE [LARGE SCALE GENOMIC DNA]</scope>
    <source>
        <strain evidence="4">JIC</strain>
    </source>
</reference>
<organism evidence="4 5">
    <name type="scientific">Saponaria officinalis</name>
    <name type="common">Common soapwort</name>
    <name type="synonym">Lychnis saponaria</name>
    <dbReference type="NCBI Taxonomy" id="3572"/>
    <lineage>
        <taxon>Eukaryota</taxon>
        <taxon>Viridiplantae</taxon>
        <taxon>Streptophyta</taxon>
        <taxon>Embryophyta</taxon>
        <taxon>Tracheophyta</taxon>
        <taxon>Spermatophyta</taxon>
        <taxon>Magnoliopsida</taxon>
        <taxon>eudicotyledons</taxon>
        <taxon>Gunneridae</taxon>
        <taxon>Pentapetalae</taxon>
        <taxon>Caryophyllales</taxon>
        <taxon>Caryophyllaceae</taxon>
        <taxon>Caryophylleae</taxon>
        <taxon>Saponaria</taxon>
    </lineage>
</organism>
<dbReference type="InterPro" id="IPR025398">
    <property type="entry name" value="DUF4371"/>
</dbReference>
<evidence type="ECO:0000259" key="3">
    <source>
        <dbReference type="Pfam" id="PF14291"/>
    </source>
</evidence>
<dbReference type="InterPro" id="IPR055298">
    <property type="entry name" value="AtLOH3-like"/>
</dbReference>
<dbReference type="Pfam" id="PF05699">
    <property type="entry name" value="Dimer_Tnp_hAT"/>
    <property type="match status" value="1"/>
</dbReference>
<feature type="compositionally biased region" description="Polar residues" evidence="1">
    <location>
        <begin position="162"/>
        <end position="180"/>
    </location>
</feature>
<protein>
    <submittedName>
        <fullName evidence="4">Uncharacterized protein</fullName>
    </submittedName>
</protein>
<comment type="caution">
    <text evidence="4">The sequence shown here is derived from an EMBL/GenBank/DDBJ whole genome shotgun (WGS) entry which is preliminary data.</text>
</comment>
<dbReference type="PANTHER" id="PTHR11697">
    <property type="entry name" value="GENERAL TRANSCRIPTION FACTOR 2-RELATED ZINC FINGER PROTEIN"/>
    <property type="match status" value="1"/>
</dbReference>
<sequence>MEYFVNLVATNNDEPNEETPIFRPNTLISANRASWELTPVPRDESNPDGPPMLEIRYIRVIDWGDIPNVVIPPAEDTWMPPPLYPMLIPHAQQEAVVEDKPERSSLISLLLFAPIIIWNYLCFCVVHSQDYDQLLRGLNGSIIKEDVEQKYSRLSKGRKFQKSSTPSSPLSREPQEVNQNEQDDEHLSQVDNQSEEESPFIPSQNQDVEDELDLFPHDPGKRKPIASYPVNDRDVIRRAFIDKKACRPILKEDFPQTVEGLAFRGHNENETSNNKGNFRELLEWLAGRCESVAKIVLTSAPADESSDVSHREQLAICLSYVNKKGSVCERFLGVVKVCDTTSMTLMASIKELLDEYSLSMSNIRGQGYDGVSNMRGELNGLRNLIMRNNPYAYYVHCFAHQLQLTLVAVAKENCECAKFFMHLGIVLNVIGSSCKRMDMVREVQARKVLEALELGEIESGQGLNQELGLGRPGDTRWGSHFKSISNLTILFPTIIEVLVKIGSSSKCVDDRAKAQIAIDHLESFDFIFMLHLIKVIFGNTNDLYQALQRRDQDIVNAMTIVDMTKDNFQIMRDDGWDNFFDMVSDFCAKYDIEVPNMDDCYAPPGRSRRFLDKVTNLRRFRVDMFMSVIDKQIQELRSRFDETSMELLLCMACLNPDNLFSSFDKKKLLKLAKFYPKEFSSFDIEALTFQLDIYITNMRKDSRFHHLKNIGELLAKLIETNKQVSYPLVCLLCKLVLILLVATTSVERVFSSMTFVKNKLINRLGDKLLNHCLVTFIERDFFVQVSDDDIINRFQNLKSR</sequence>
<dbReference type="PANTHER" id="PTHR11697:SF230">
    <property type="entry name" value="ZINC FINGER, MYM DOMAIN CONTAINING 1"/>
    <property type="match status" value="1"/>
</dbReference>
<evidence type="ECO:0000259" key="2">
    <source>
        <dbReference type="Pfam" id="PF05699"/>
    </source>
</evidence>